<organism evidence="2">
    <name type="scientific">Bacillus subtilis subsp. natto</name>
    <dbReference type="NCBI Taxonomy" id="86029"/>
    <lineage>
        <taxon>Bacteria</taxon>
        <taxon>Bacillati</taxon>
        <taxon>Bacillota</taxon>
        <taxon>Bacilli</taxon>
        <taxon>Bacillales</taxon>
        <taxon>Bacillaceae</taxon>
        <taxon>Bacillus</taxon>
    </lineage>
</organism>
<dbReference type="AlphaFoldDB" id="E9RJJ5"/>
<reference evidence="2" key="1">
    <citation type="journal article" date="1997" name="Proc. Natl. Acad. Sci. U.S.A.">
        <title>Experimental surgery to create subgenomes of Bacillus subtilis 168.</title>
        <authorList>
            <person name="Itaya M."/>
            <person name="Tanaka T."/>
        </authorList>
    </citation>
    <scope>NUCLEOTIDE SEQUENCE</scope>
    <source>
        <strain evidence="2">IAM 11631</strain>
        <plasmid evidence="2">pLS32</plasmid>
    </source>
</reference>
<keyword evidence="2" id="KW-0614">Plasmid</keyword>
<dbReference type="EMBL" id="AB615353">
    <property type="protein sequence ID" value="BAJ77090.1"/>
    <property type="molecule type" value="Genomic_DNA"/>
</dbReference>
<dbReference type="NCBIfam" id="TIGR01633">
    <property type="entry name" value="phi3626_gp14_N"/>
    <property type="match status" value="1"/>
</dbReference>
<evidence type="ECO:0000259" key="1">
    <source>
        <dbReference type="Pfam" id="PF05709"/>
    </source>
</evidence>
<dbReference type="InterPro" id="IPR008841">
    <property type="entry name" value="Siphovirus-type_tail_N"/>
</dbReference>
<sequence length="554" mass="62047">MNEVTFNFCGFNSNTDLDLIVNDIKRNVGPEISENVQDVPGMMGKIFQGNSYGQRVFEIDVTIKATSEADRVDKIQRLSNLITITGDGEYPMVFSDDAEYTYYGHFSQISQVSRLSQTSFDGTLTLTFSCSDPRGYGQYISQDITESPETITPQGNSVTYPIFTCIPKKDVTKIAISDEDDNYVYIGQDVDPDTGDSPIDKEPRVLKDPCNTLATWTEITSSNLTFYIENGVPGGTMTSSPNVLKPSSFGNKVEGKWHGPVRQQWLPASYKDFRVRARMKIVSYYPRAMGKIEVYLLDSNGKRIGKLMLKDLGSTGEITMAQVQVGYDSNGVHHEIYASNGSVKKKKKTTKTIKVKNGTKKVKVKGKTVTQQQWKTIKLDVDNSTSTFTDFYGYLQMTKIGNKYTAEIMKLDENCNPAWSKPIKKTWTDTKNTFGDALAGVAFYTAKYDIKEDKVDPAVSYKNDYLALCDIEVWNIIDGGNSSSSKPAVIARAGDEIKINSEDRTVYKNGDLFMENFYIGSKFFDMDGGVPKSFAFEPNLDDAEWYMEYTPTTL</sequence>
<protein>
    <recommendedName>
        <fullName evidence="1">Siphovirus-type tail component RIFT-related domain-containing protein</fullName>
    </recommendedName>
</protein>
<accession>E9RJJ5</accession>
<evidence type="ECO:0000313" key="2">
    <source>
        <dbReference type="EMBL" id="BAJ77090.1"/>
    </source>
</evidence>
<dbReference type="Gene3D" id="2.60.120.860">
    <property type="match status" value="1"/>
</dbReference>
<name>E9RJJ5_BACNA</name>
<dbReference type="RefSeq" id="WP_013603360.1">
    <property type="nucleotide sequence ID" value="NC_015149.1"/>
</dbReference>
<reference evidence="2" key="2">
    <citation type="submission" date="2011-02" db="EMBL/GenBank/DDBJ databases">
        <title>Genetic factors for stable replication of pLS32 in Bacillus subtilis.</title>
        <authorList>
            <person name="Itaya M."/>
        </authorList>
    </citation>
    <scope>NUCLEOTIDE SEQUENCE</scope>
    <source>
        <strain evidence="2">IAM 11631</strain>
        <plasmid evidence="2">pLS32</plasmid>
    </source>
</reference>
<proteinExistence type="predicted"/>
<dbReference type="Gene3D" id="2.40.30.200">
    <property type="match status" value="1"/>
</dbReference>
<dbReference type="Pfam" id="PF05709">
    <property type="entry name" value="Sipho_tail"/>
    <property type="match status" value="1"/>
</dbReference>
<dbReference type="InterPro" id="IPR006520">
    <property type="entry name" value="Dit_BPSPP_N"/>
</dbReference>
<feature type="domain" description="Siphovirus-type tail component RIFT-related" evidence="1">
    <location>
        <begin position="21"/>
        <end position="130"/>
    </location>
</feature>
<geneLocation type="plasmid" evidence="2">
    <name>pLS32</name>
</geneLocation>